<protein>
    <submittedName>
        <fullName evidence="2">SRPBCC family protein</fullName>
    </submittedName>
</protein>
<proteinExistence type="predicted"/>
<feature type="signal peptide" evidence="1">
    <location>
        <begin position="1"/>
        <end position="22"/>
    </location>
</feature>
<dbReference type="Proteomes" id="UP001597171">
    <property type="component" value="Unassembled WGS sequence"/>
</dbReference>
<dbReference type="CDD" id="cd07821">
    <property type="entry name" value="PYR_PYL_RCAR_like"/>
    <property type="match status" value="1"/>
</dbReference>
<evidence type="ECO:0000256" key="1">
    <source>
        <dbReference type="SAM" id="SignalP"/>
    </source>
</evidence>
<name>A0ABW3Z3A1_9HYPH</name>
<sequence>MKLQILAASAALVFAFAGAAEAHGPTRQKTSRTIEINAAPDKVWTIVGNFQDASWIPVVEKTEGQGGNDKDATRTLTLKDGATVKETITKYDAEKKSLAYRITEVDVKVLPVTNYSSNITVTGEGDKSTVVWNGAFYRGYPNNDPPAELSDAAAIKAVDGLYEASLKSLKDKAEKGQ</sequence>
<dbReference type="Gene3D" id="3.30.530.20">
    <property type="match status" value="1"/>
</dbReference>
<keyword evidence="1" id="KW-0732">Signal</keyword>
<dbReference type="SUPFAM" id="SSF55961">
    <property type="entry name" value="Bet v1-like"/>
    <property type="match status" value="1"/>
</dbReference>
<comment type="caution">
    <text evidence="2">The sequence shown here is derived from an EMBL/GenBank/DDBJ whole genome shotgun (WGS) entry which is preliminary data.</text>
</comment>
<dbReference type="RefSeq" id="WP_378773845.1">
    <property type="nucleotide sequence ID" value="NZ_JBHTMX010000004.1"/>
</dbReference>
<dbReference type="EMBL" id="JBHTMX010000004">
    <property type="protein sequence ID" value="MFD1330665.1"/>
    <property type="molecule type" value="Genomic_DNA"/>
</dbReference>
<feature type="chain" id="PRO_5045458127" evidence="1">
    <location>
        <begin position="23"/>
        <end position="177"/>
    </location>
</feature>
<dbReference type="InterPro" id="IPR023393">
    <property type="entry name" value="START-like_dom_sf"/>
</dbReference>
<evidence type="ECO:0000313" key="3">
    <source>
        <dbReference type="Proteomes" id="UP001597171"/>
    </source>
</evidence>
<dbReference type="InterPro" id="IPR019587">
    <property type="entry name" value="Polyketide_cyclase/dehydratase"/>
</dbReference>
<organism evidence="2 3">
    <name type="scientific">Methylopila musalis</name>
    <dbReference type="NCBI Taxonomy" id="1134781"/>
    <lineage>
        <taxon>Bacteria</taxon>
        <taxon>Pseudomonadati</taxon>
        <taxon>Pseudomonadota</taxon>
        <taxon>Alphaproteobacteria</taxon>
        <taxon>Hyphomicrobiales</taxon>
        <taxon>Methylopilaceae</taxon>
        <taxon>Methylopila</taxon>
    </lineage>
</organism>
<evidence type="ECO:0000313" key="2">
    <source>
        <dbReference type="EMBL" id="MFD1330665.1"/>
    </source>
</evidence>
<keyword evidence="3" id="KW-1185">Reference proteome</keyword>
<gene>
    <name evidence="2" type="ORF">ACFQ4O_01475</name>
</gene>
<accession>A0ABW3Z3A1</accession>
<dbReference type="PANTHER" id="PTHR39332:SF7">
    <property type="entry name" value="SRPBCC FAMILY PROTEIN"/>
    <property type="match status" value="1"/>
</dbReference>
<dbReference type="PANTHER" id="PTHR39332">
    <property type="entry name" value="BLL4707 PROTEIN"/>
    <property type="match status" value="1"/>
</dbReference>
<reference evidence="3" key="1">
    <citation type="journal article" date="2019" name="Int. J. Syst. Evol. Microbiol.">
        <title>The Global Catalogue of Microorganisms (GCM) 10K type strain sequencing project: providing services to taxonomists for standard genome sequencing and annotation.</title>
        <authorList>
            <consortium name="The Broad Institute Genomics Platform"/>
            <consortium name="The Broad Institute Genome Sequencing Center for Infectious Disease"/>
            <person name="Wu L."/>
            <person name="Ma J."/>
        </authorList>
    </citation>
    <scope>NUCLEOTIDE SEQUENCE [LARGE SCALE GENOMIC DNA]</scope>
    <source>
        <strain evidence="3">CCUG 61696</strain>
    </source>
</reference>
<dbReference type="Pfam" id="PF10604">
    <property type="entry name" value="Polyketide_cyc2"/>
    <property type="match status" value="1"/>
</dbReference>